<protein>
    <submittedName>
        <fullName evidence="1">DUF4390 domain-containing protein</fullName>
    </submittedName>
</protein>
<keyword evidence="2" id="KW-1185">Reference proteome</keyword>
<reference evidence="1 2" key="1">
    <citation type="submission" date="2018-10" db="EMBL/GenBank/DDBJ databases">
        <title>Draft genome of Cortibacter populi DSM10536.</title>
        <authorList>
            <person name="Bernier A.-M."/>
            <person name="Bernard K."/>
        </authorList>
    </citation>
    <scope>NUCLEOTIDE SEQUENCE [LARGE SCALE GENOMIC DNA]</scope>
    <source>
        <strain evidence="1 2">DSM 105136</strain>
    </source>
</reference>
<organism evidence="1 2">
    <name type="scientific">Corticibacter populi</name>
    <dbReference type="NCBI Taxonomy" id="1550736"/>
    <lineage>
        <taxon>Bacteria</taxon>
        <taxon>Pseudomonadati</taxon>
        <taxon>Pseudomonadota</taxon>
        <taxon>Betaproteobacteria</taxon>
        <taxon>Burkholderiales</taxon>
        <taxon>Comamonadaceae</taxon>
        <taxon>Corticibacter</taxon>
    </lineage>
</organism>
<evidence type="ECO:0000313" key="2">
    <source>
        <dbReference type="Proteomes" id="UP000278006"/>
    </source>
</evidence>
<accession>A0A3M6QGC4</accession>
<gene>
    <name evidence="1" type="ORF">D8I35_18735</name>
</gene>
<dbReference type="EMBL" id="RDQO01000010">
    <property type="protein sequence ID" value="RMX01945.1"/>
    <property type="molecule type" value="Genomic_DNA"/>
</dbReference>
<proteinExistence type="predicted"/>
<dbReference type="InterPro" id="IPR025500">
    <property type="entry name" value="DUF4390"/>
</dbReference>
<sequence>MMVSSMHCWVSARWPERLGGRWSAVSGRPLRAWLCLAMLVWMMSLGLAAHAAAPAPERSAVDGDSLIQNVTWDVTADGAVTLDVNMTLALPQVVEEALVQGIPIYFVAEAGLERTRFWWWSRQDGLARRYWRVSYQPLTRMWRVQSSVISSEHTDQARGLSQGYGSLSQALGSMQRINGWRIVEARALKPHASYEAFFHFGLDKSRLPRPLQIGSVGRSDWDLQLGDSQVLQLP</sequence>
<dbReference type="Proteomes" id="UP000278006">
    <property type="component" value="Unassembled WGS sequence"/>
</dbReference>
<dbReference type="OrthoDB" id="5298153at2"/>
<name>A0A3M6QGC4_9BURK</name>
<dbReference type="Pfam" id="PF14334">
    <property type="entry name" value="DUF4390"/>
    <property type="match status" value="1"/>
</dbReference>
<evidence type="ECO:0000313" key="1">
    <source>
        <dbReference type="EMBL" id="RMX01945.1"/>
    </source>
</evidence>
<comment type="caution">
    <text evidence="1">The sequence shown here is derived from an EMBL/GenBank/DDBJ whole genome shotgun (WGS) entry which is preliminary data.</text>
</comment>
<dbReference type="AlphaFoldDB" id="A0A3M6QGC4"/>